<dbReference type="GO" id="GO:0030151">
    <property type="term" value="F:molybdenum ion binding"/>
    <property type="evidence" value="ECO:0007669"/>
    <property type="project" value="InterPro"/>
</dbReference>
<protein>
    <recommendedName>
        <fullName evidence="1">MOSC domain-containing protein</fullName>
    </recommendedName>
</protein>
<dbReference type="Gene3D" id="2.40.33.20">
    <property type="entry name" value="PK beta-barrel domain-like"/>
    <property type="match status" value="1"/>
</dbReference>
<dbReference type="KEGG" id="pbap:Pla133_45220"/>
<dbReference type="PROSITE" id="PS51340">
    <property type="entry name" value="MOSC"/>
    <property type="match status" value="1"/>
</dbReference>
<organism evidence="2 3">
    <name type="scientific">Engelhardtia mirabilis</name>
    <dbReference type="NCBI Taxonomy" id="2528011"/>
    <lineage>
        <taxon>Bacteria</taxon>
        <taxon>Pseudomonadati</taxon>
        <taxon>Planctomycetota</taxon>
        <taxon>Planctomycetia</taxon>
        <taxon>Planctomycetia incertae sedis</taxon>
        <taxon>Engelhardtia</taxon>
    </lineage>
</organism>
<dbReference type="Pfam" id="PF03473">
    <property type="entry name" value="MOSC"/>
    <property type="match status" value="1"/>
</dbReference>
<evidence type="ECO:0000259" key="1">
    <source>
        <dbReference type="PROSITE" id="PS51340"/>
    </source>
</evidence>
<evidence type="ECO:0000313" key="3">
    <source>
        <dbReference type="Proteomes" id="UP000316921"/>
    </source>
</evidence>
<dbReference type="RefSeq" id="WP_145069266.1">
    <property type="nucleotide sequence ID" value="NZ_CP036287.1"/>
</dbReference>
<keyword evidence="3" id="KW-1185">Reference proteome</keyword>
<dbReference type="GO" id="GO:0003824">
    <property type="term" value="F:catalytic activity"/>
    <property type="evidence" value="ECO:0007669"/>
    <property type="project" value="InterPro"/>
</dbReference>
<dbReference type="InterPro" id="IPR005302">
    <property type="entry name" value="MoCF_Sase_C"/>
</dbReference>
<proteinExistence type="predicted"/>
<dbReference type="SUPFAM" id="SSF50800">
    <property type="entry name" value="PK beta-barrel domain-like"/>
    <property type="match status" value="1"/>
</dbReference>
<evidence type="ECO:0000313" key="2">
    <source>
        <dbReference type="EMBL" id="QDU69403.1"/>
    </source>
</evidence>
<dbReference type="GO" id="GO:0030170">
    <property type="term" value="F:pyridoxal phosphate binding"/>
    <property type="evidence" value="ECO:0007669"/>
    <property type="project" value="InterPro"/>
</dbReference>
<dbReference type="InterPro" id="IPR011037">
    <property type="entry name" value="Pyrv_Knase-like_insert_dom_sf"/>
</dbReference>
<gene>
    <name evidence="2" type="ORF">Pla133_45220</name>
</gene>
<dbReference type="AlphaFoldDB" id="A0A518BQZ7"/>
<dbReference type="Proteomes" id="UP000316921">
    <property type="component" value="Chromosome"/>
</dbReference>
<sequence length="181" mass="19847">MDLSRRFDLWWARLPRSPRDRGRVVDLVLRPPGYTQGARRLVEQVRLDPERGAIGDKWETDPDRDEGAQVALINVHVIRSLARGHADASLSGDTLHVDLDLSEANLPPGTRLEVGQALLVVSAVPHRPCASFARRFGAGGAKRVARADRRGLRGRGVMCVVERGGVVRLGDAVVARRSDPN</sequence>
<reference evidence="2 3" key="1">
    <citation type="submission" date="2019-02" db="EMBL/GenBank/DDBJ databases">
        <title>Deep-cultivation of Planctomycetes and their phenomic and genomic characterization uncovers novel biology.</title>
        <authorList>
            <person name="Wiegand S."/>
            <person name="Jogler M."/>
            <person name="Boedeker C."/>
            <person name="Pinto D."/>
            <person name="Vollmers J."/>
            <person name="Rivas-Marin E."/>
            <person name="Kohn T."/>
            <person name="Peeters S.H."/>
            <person name="Heuer A."/>
            <person name="Rast P."/>
            <person name="Oberbeckmann S."/>
            <person name="Bunk B."/>
            <person name="Jeske O."/>
            <person name="Meyerdierks A."/>
            <person name="Storesund J.E."/>
            <person name="Kallscheuer N."/>
            <person name="Luecker S."/>
            <person name="Lage O.M."/>
            <person name="Pohl T."/>
            <person name="Merkel B.J."/>
            <person name="Hornburger P."/>
            <person name="Mueller R.-W."/>
            <person name="Bruemmer F."/>
            <person name="Labrenz M."/>
            <person name="Spormann A.M."/>
            <person name="Op den Camp H."/>
            <person name="Overmann J."/>
            <person name="Amann R."/>
            <person name="Jetten M.S.M."/>
            <person name="Mascher T."/>
            <person name="Medema M.H."/>
            <person name="Devos D.P."/>
            <person name="Kaster A.-K."/>
            <person name="Ovreas L."/>
            <person name="Rohde M."/>
            <person name="Galperin M.Y."/>
            <person name="Jogler C."/>
        </authorList>
    </citation>
    <scope>NUCLEOTIDE SEQUENCE [LARGE SCALE GENOMIC DNA]</scope>
    <source>
        <strain evidence="2 3">Pla133</strain>
    </source>
</reference>
<accession>A0A518BQZ7</accession>
<feature type="domain" description="MOSC" evidence="1">
    <location>
        <begin position="39"/>
        <end position="176"/>
    </location>
</feature>
<name>A0A518BQZ7_9BACT</name>
<dbReference type="EMBL" id="CP036287">
    <property type="protein sequence ID" value="QDU69403.1"/>
    <property type="molecule type" value="Genomic_DNA"/>
</dbReference>